<evidence type="ECO:0000313" key="2">
    <source>
        <dbReference type="EMBL" id="MCL7037783.1"/>
    </source>
</evidence>
<evidence type="ECO:0000256" key="1">
    <source>
        <dbReference type="SAM" id="MobiDB-lite"/>
    </source>
</evidence>
<sequence length="51" mass="5488">NAIEARINSIKGDDFSNTLFVDDSPPSKNNVSTARDDNITPGLISLNPNTQ</sequence>
<organism evidence="2 3">
    <name type="scientific">Papaver nudicaule</name>
    <name type="common">Iceland poppy</name>
    <dbReference type="NCBI Taxonomy" id="74823"/>
    <lineage>
        <taxon>Eukaryota</taxon>
        <taxon>Viridiplantae</taxon>
        <taxon>Streptophyta</taxon>
        <taxon>Embryophyta</taxon>
        <taxon>Tracheophyta</taxon>
        <taxon>Spermatophyta</taxon>
        <taxon>Magnoliopsida</taxon>
        <taxon>Ranunculales</taxon>
        <taxon>Papaveraceae</taxon>
        <taxon>Papaveroideae</taxon>
        <taxon>Papaver</taxon>
    </lineage>
</organism>
<proteinExistence type="predicted"/>
<comment type="caution">
    <text evidence="2">The sequence shown here is derived from an EMBL/GenBank/DDBJ whole genome shotgun (WGS) entry which is preliminary data.</text>
</comment>
<feature type="non-terminal residue" evidence="2">
    <location>
        <position position="1"/>
    </location>
</feature>
<evidence type="ECO:0000313" key="3">
    <source>
        <dbReference type="Proteomes" id="UP001177140"/>
    </source>
</evidence>
<protein>
    <submittedName>
        <fullName evidence="2">Uncharacterized protein</fullName>
    </submittedName>
</protein>
<gene>
    <name evidence="2" type="ORF">MKW94_029557</name>
</gene>
<dbReference type="EMBL" id="JAJJMA010183017">
    <property type="protein sequence ID" value="MCL7037783.1"/>
    <property type="molecule type" value="Genomic_DNA"/>
</dbReference>
<dbReference type="Proteomes" id="UP001177140">
    <property type="component" value="Unassembled WGS sequence"/>
</dbReference>
<name>A0AA41SNU1_PAPNU</name>
<feature type="region of interest" description="Disordered" evidence="1">
    <location>
        <begin position="14"/>
        <end position="51"/>
    </location>
</feature>
<reference evidence="2" key="1">
    <citation type="submission" date="2022-03" db="EMBL/GenBank/DDBJ databases">
        <title>A functionally conserved STORR gene fusion in Papaver species that diverged 16.8 million years ago.</title>
        <authorList>
            <person name="Catania T."/>
        </authorList>
    </citation>
    <scope>NUCLEOTIDE SEQUENCE</scope>
    <source>
        <strain evidence="2">S-191538</strain>
    </source>
</reference>
<keyword evidence="3" id="KW-1185">Reference proteome</keyword>
<dbReference type="AlphaFoldDB" id="A0AA41SNU1"/>
<accession>A0AA41SNU1</accession>